<evidence type="ECO:0000313" key="3">
    <source>
        <dbReference type="EMBL" id="GBN21154.1"/>
    </source>
</evidence>
<accession>A0A4Y2M4G8</accession>
<evidence type="ECO:0000313" key="4">
    <source>
        <dbReference type="Proteomes" id="UP000499080"/>
    </source>
</evidence>
<protein>
    <submittedName>
        <fullName evidence="2">Uncharacterized protein</fullName>
    </submittedName>
</protein>
<dbReference type="OrthoDB" id="6437197at2759"/>
<keyword evidence="4" id="KW-1185">Reference proteome</keyword>
<name>A0A4Y2M4G8_ARAVE</name>
<evidence type="ECO:0000313" key="2">
    <source>
        <dbReference type="EMBL" id="GBN20636.1"/>
    </source>
</evidence>
<dbReference type="EMBL" id="BGPR01006642">
    <property type="protein sequence ID" value="GBN20636.1"/>
    <property type="molecule type" value="Genomic_DNA"/>
</dbReference>
<evidence type="ECO:0000256" key="1">
    <source>
        <dbReference type="SAM" id="MobiDB-lite"/>
    </source>
</evidence>
<dbReference type="AlphaFoldDB" id="A0A4Y2M4G8"/>
<gene>
    <name evidence="2" type="ORF">AVEN_216614_1</name>
    <name evidence="3" type="ORF">AVEN_99122_1</name>
</gene>
<comment type="caution">
    <text evidence="2">The sequence shown here is derived from an EMBL/GenBank/DDBJ whole genome shotgun (WGS) entry which is preliminary data.</text>
</comment>
<dbReference type="Proteomes" id="UP000499080">
    <property type="component" value="Unassembled WGS sequence"/>
</dbReference>
<reference evidence="2 4" key="1">
    <citation type="journal article" date="2019" name="Sci. Rep.">
        <title>Orb-weaving spider Araneus ventricosus genome elucidates the spidroin gene catalogue.</title>
        <authorList>
            <person name="Kono N."/>
            <person name="Nakamura H."/>
            <person name="Ohtoshi R."/>
            <person name="Moran D.A.P."/>
            <person name="Shinohara A."/>
            <person name="Yoshida Y."/>
            <person name="Fujiwara M."/>
            <person name="Mori M."/>
            <person name="Tomita M."/>
            <person name="Arakawa K."/>
        </authorList>
    </citation>
    <scope>NUCLEOTIDE SEQUENCE [LARGE SCALE GENOMIC DNA]</scope>
</reference>
<dbReference type="EMBL" id="BGPR01006698">
    <property type="protein sequence ID" value="GBN21154.1"/>
    <property type="molecule type" value="Genomic_DNA"/>
</dbReference>
<feature type="region of interest" description="Disordered" evidence="1">
    <location>
        <begin position="1"/>
        <end position="40"/>
    </location>
</feature>
<sequence>MLLEESLEQNNTTLDAEEDSTNSSTSINRPAKKRSRSNNELTDIEKEIMIELKRPRLQESKCTFFTFFEEYVADMTENEKLKLHMDILKSISEIKASRPQAVPMYVYTHKNQIA</sequence>
<organism evidence="2 4">
    <name type="scientific">Araneus ventricosus</name>
    <name type="common">Orbweaver spider</name>
    <name type="synonym">Epeira ventricosa</name>
    <dbReference type="NCBI Taxonomy" id="182803"/>
    <lineage>
        <taxon>Eukaryota</taxon>
        <taxon>Metazoa</taxon>
        <taxon>Ecdysozoa</taxon>
        <taxon>Arthropoda</taxon>
        <taxon>Chelicerata</taxon>
        <taxon>Arachnida</taxon>
        <taxon>Araneae</taxon>
        <taxon>Araneomorphae</taxon>
        <taxon>Entelegynae</taxon>
        <taxon>Araneoidea</taxon>
        <taxon>Araneidae</taxon>
        <taxon>Araneus</taxon>
    </lineage>
</organism>
<proteinExistence type="predicted"/>